<dbReference type="AlphaFoldDB" id="A0A8H4BQC0"/>
<sequence length="211" mass="23608">MNSKRPLQMSAQIPSVKLVLLGESSVGKSSIVTRYATDTFVEGRDATIGAAFLTKVCSTEDREIKFEIWDTAGQERFHSLAPMYYRNALAAIVVFDVTKYSSFTRAQAWVQELLRQANPHLTIAFVGNKIDTEKKYRDVSIEEANSYAKEFNLLYFETSARVGTNVHHVFTEIANHIPLEQVQASSSTSSGKRAMNLKEQQNSDHKSSCAC</sequence>
<reference evidence="3 4" key="1">
    <citation type="submission" date="2019-09" db="EMBL/GenBank/DDBJ databases">
        <authorList>
            <consortium name="DOE Joint Genome Institute"/>
            <person name="Mondo S.J."/>
            <person name="Navarro-Mendoza M.I."/>
            <person name="Perez-Arques C."/>
            <person name="Panchal S."/>
            <person name="Nicolas F.E."/>
            <person name="Ganguly P."/>
            <person name="Pangilinan J."/>
            <person name="Grigoriev I."/>
            <person name="Heitman J."/>
            <person name="Sanya K."/>
            <person name="Garre V."/>
        </authorList>
    </citation>
    <scope>NUCLEOTIDE SEQUENCE [LARGE SCALE GENOMIC DNA]</scope>
    <source>
        <strain evidence="3 4">MU402</strain>
    </source>
</reference>
<dbReference type="NCBIfam" id="TIGR00231">
    <property type="entry name" value="small_GTP"/>
    <property type="match status" value="1"/>
</dbReference>
<dbReference type="Pfam" id="PF00071">
    <property type="entry name" value="Ras"/>
    <property type="match status" value="1"/>
</dbReference>
<evidence type="ECO:0000256" key="1">
    <source>
        <dbReference type="ARBA" id="ARBA00022741"/>
    </source>
</evidence>
<dbReference type="InterPro" id="IPR001806">
    <property type="entry name" value="Small_GTPase"/>
</dbReference>
<dbReference type="SMART" id="SM00175">
    <property type="entry name" value="RAB"/>
    <property type="match status" value="1"/>
</dbReference>
<gene>
    <name evidence="3" type="ORF">FB192DRAFT_1363963</name>
</gene>
<dbReference type="CDD" id="cd01860">
    <property type="entry name" value="Rab5_related"/>
    <property type="match status" value="1"/>
</dbReference>
<dbReference type="Gene3D" id="3.40.50.300">
    <property type="entry name" value="P-loop containing nucleotide triphosphate hydrolases"/>
    <property type="match status" value="1"/>
</dbReference>
<dbReference type="PROSITE" id="PS51421">
    <property type="entry name" value="RAS"/>
    <property type="match status" value="1"/>
</dbReference>
<feature type="compositionally biased region" description="Basic and acidic residues" evidence="2">
    <location>
        <begin position="201"/>
        <end position="211"/>
    </location>
</feature>
<evidence type="ECO:0000313" key="4">
    <source>
        <dbReference type="Proteomes" id="UP000469890"/>
    </source>
</evidence>
<dbReference type="SMART" id="SM00173">
    <property type="entry name" value="RAS"/>
    <property type="match status" value="1"/>
</dbReference>
<dbReference type="GO" id="GO:0003924">
    <property type="term" value="F:GTPase activity"/>
    <property type="evidence" value="ECO:0007669"/>
    <property type="project" value="InterPro"/>
</dbReference>
<organism evidence="3 4">
    <name type="scientific">Mucor circinelloides f. lusitanicus</name>
    <name type="common">Mucor racemosus var. lusitanicus</name>
    <dbReference type="NCBI Taxonomy" id="29924"/>
    <lineage>
        <taxon>Eukaryota</taxon>
        <taxon>Fungi</taxon>
        <taxon>Fungi incertae sedis</taxon>
        <taxon>Mucoromycota</taxon>
        <taxon>Mucoromycotina</taxon>
        <taxon>Mucoromycetes</taxon>
        <taxon>Mucorales</taxon>
        <taxon>Mucorineae</taxon>
        <taxon>Mucoraceae</taxon>
        <taxon>Mucor</taxon>
    </lineage>
</organism>
<dbReference type="Proteomes" id="UP000469890">
    <property type="component" value="Unassembled WGS sequence"/>
</dbReference>
<keyword evidence="1" id="KW-0547">Nucleotide-binding</keyword>
<evidence type="ECO:0000313" key="3">
    <source>
        <dbReference type="EMBL" id="KAF1805678.1"/>
    </source>
</evidence>
<protein>
    <submittedName>
        <fullName evidence="3">Ras family-domain-containing protein</fullName>
    </submittedName>
</protein>
<evidence type="ECO:0000256" key="2">
    <source>
        <dbReference type="SAM" id="MobiDB-lite"/>
    </source>
</evidence>
<name>A0A8H4BQC0_MUCCL</name>
<dbReference type="InterPro" id="IPR027417">
    <property type="entry name" value="P-loop_NTPase"/>
</dbReference>
<dbReference type="InterPro" id="IPR005225">
    <property type="entry name" value="Small_GTP-bd"/>
</dbReference>
<accession>A0A8H4BQC0</accession>
<dbReference type="PANTHER" id="PTHR47978">
    <property type="match status" value="1"/>
</dbReference>
<dbReference type="PROSITE" id="PS51419">
    <property type="entry name" value="RAB"/>
    <property type="match status" value="1"/>
</dbReference>
<feature type="region of interest" description="Disordered" evidence="2">
    <location>
        <begin position="184"/>
        <end position="211"/>
    </location>
</feature>
<dbReference type="GO" id="GO:0005525">
    <property type="term" value="F:GTP binding"/>
    <property type="evidence" value="ECO:0007669"/>
    <property type="project" value="InterPro"/>
</dbReference>
<dbReference type="SMART" id="SM00176">
    <property type="entry name" value="RAN"/>
    <property type="match status" value="1"/>
</dbReference>
<dbReference type="SUPFAM" id="SSF52540">
    <property type="entry name" value="P-loop containing nucleoside triphosphate hydrolases"/>
    <property type="match status" value="1"/>
</dbReference>
<proteinExistence type="predicted"/>
<dbReference type="PROSITE" id="PS51420">
    <property type="entry name" value="RHO"/>
    <property type="match status" value="1"/>
</dbReference>
<dbReference type="EMBL" id="JAAECE010000002">
    <property type="protein sequence ID" value="KAF1805678.1"/>
    <property type="molecule type" value="Genomic_DNA"/>
</dbReference>
<dbReference type="FunFam" id="3.40.50.300:FF:000823">
    <property type="entry name" value="Small GTPase RAB, putative"/>
    <property type="match status" value="1"/>
</dbReference>
<comment type="caution">
    <text evidence="3">The sequence shown here is derived from an EMBL/GenBank/DDBJ whole genome shotgun (WGS) entry which is preliminary data.</text>
</comment>
<dbReference type="SMART" id="SM00174">
    <property type="entry name" value="RHO"/>
    <property type="match status" value="1"/>
</dbReference>
<dbReference type="PRINTS" id="PR00449">
    <property type="entry name" value="RASTRNSFRMNG"/>
</dbReference>